<evidence type="ECO:0000259" key="7">
    <source>
        <dbReference type="Pfam" id="PF00155"/>
    </source>
</evidence>
<reference evidence="8" key="1">
    <citation type="submission" date="2022-12" db="EMBL/GenBank/DDBJ databases">
        <authorList>
            <person name="Petersen C."/>
        </authorList>
    </citation>
    <scope>NUCLEOTIDE SEQUENCE</scope>
    <source>
        <strain evidence="8">IBT 35673</strain>
    </source>
</reference>
<evidence type="ECO:0000256" key="2">
    <source>
        <dbReference type="ARBA" id="ARBA00007441"/>
    </source>
</evidence>
<dbReference type="Gene3D" id="3.40.640.10">
    <property type="entry name" value="Type I PLP-dependent aspartate aminotransferase-like (Major domain)"/>
    <property type="match status" value="1"/>
</dbReference>
<dbReference type="GO" id="GO:0005829">
    <property type="term" value="C:cytosol"/>
    <property type="evidence" value="ECO:0007669"/>
    <property type="project" value="TreeGrafter"/>
</dbReference>
<dbReference type="GO" id="GO:0006532">
    <property type="term" value="P:aspartate biosynthetic process"/>
    <property type="evidence" value="ECO:0007669"/>
    <property type="project" value="TreeGrafter"/>
</dbReference>
<feature type="domain" description="Aminotransferase class I/classII large" evidence="7">
    <location>
        <begin position="34"/>
        <end position="402"/>
    </location>
</feature>
<protein>
    <submittedName>
        <fullName evidence="8">Aspartate aminotransferase cytoplasmic</fullName>
    </submittedName>
</protein>
<comment type="subunit">
    <text evidence="3">Homodimer.</text>
</comment>
<dbReference type="Proteomes" id="UP001147695">
    <property type="component" value="Unassembled WGS sequence"/>
</dbReference>
<dbReference type="InterPro" id="IPR015422">
    <property type="entry name" value="PyrdxlP-dep_Trfase_small"/>
</dbReference>
<dbReference type="InterPro" id="IPR015424">
    <property type="entry name" value="PyrdxlP-dep_Trfase"/>
</dbReference>
<dbReference type="Pfam" id="PF00155">
    <property type="entry name" value="Aminotran_1_2"/>
    <property type="match status" value="1"/>
</dbReference>
<dbReference type="EMBL" id="JAPZBQ010000003">
    <property type="protein sequence ID" value="KAJ5339900.1"/>
    <property type="molecule type" value="Genomic_DNA"/>
</dbReference>
<sequence>MGFFSLSAFANVPPPPVNEQVELTKIHDADPYEQKVNLTTEEYKDRNGDLWVLPVVRQTELELIMDTSLTHGKSTMWGNGEFIEAAQDMLFGTPSAELRSKVASIQTVSGTGACHIGAKLLCDSLKPNTIWMSDLSHNNHDAVWDFIGGAEKRTYPYSLPDRSGVDFDGMINALKTRARRNDVICLHSCAHSSSGLDLTLEQWVELGKVCQKIGIFPFFDSAYQGFASGDPDADVWAIRCFMELGLEVCVAQSFSRSFGLSGERVGCLHVVLNSSAQRQSVFDRLYHYQRGLTSTPPTYGANIVSTILTSESLYRAWRIDLKSMSDRIQKLRLGLYNELIKRRVPGSWEYLLIQRGMFAHTNLSKQQVELLRTEYHIYIMSTGRISLPALNAQNIEWVAGAINEVVTRFSLDEKANL</sequence>
<evidence type="ECO:0000256" key="1">
    <source>
        <dbReference type="ARBA" id="ARBA00001933"/>
    </source>
</evidence>
<evidence type="ECO:0000256" key="4">
    <source>
        <dbReference type="ARBA" id="ARBA00022576"/>
    </source>
</evidence>
<evidence type="ECO:0000256" key="6">
    <source>
        <dbReference type="ARBA" id="ARBA00022898"/>
    </source>
</evidence>
<dbReference type="GO" id="GO:0030170">
    <property type="term" value="F:pyridoxal phosphate binding"/>
    <property type="evidence" value="ECO:0007669"/>
    <property type="project" value="InterPro"/>
</dbReference>
<gene>
    <name evidence="8" type="ORF">N7452_006628</name>
</gene>
<evidence type="ECO:0000313" key="9">
    <source>
        <dbReference type="Proteomes" id="UP001147695"/>
    </source>
</evidence>
<keyword evidence="6" id="KW-0663">Pyridoxal phosphate</keyword>
<reference evidence="8" key="2">
    <citation type="journal article" date="2023" name="IMA Fungus">
        <title>Comparative genomic study of the Penicillium genus elucidates a diverse pangenome and 15 lateral gene transfer events.</title>
        <authorList>
            <person name="Petersen C."/>
            <person name="Sorensen T."/>
            <person name="Nielsen M.R."/>
            <person name="Sondergaard T.E."/>
            <person name="Sorensen J.L."/>
            <person name="Fitzpatrick D.A."/>
            <person name="Frisvad J.C."/>
            <person name="Nielsen K.L."/>
        </authorList>
    </citation>
    <scope>NUCLEOTIDE SEQUENCE</scope>
    <source>
        <strain evidence="8">IBT 35673</strain>
    </source>
</reference>
<dbReference type="SUPFAM" id="SSF53383">
    <property type="entry name" value="PLP-dependent transferases"/>
    <property type="match status" value="1"/>
</dbReference>
<dbReference type="InterPro" id="IPR015421">
    <property type="entry name" value="PyrdxlP-dep_Trfase_major"/>
</dbReference>
<dbReference type="Gene3D" id="3.90.1150.10">
    <property type="entry name" value="Aspartate Aminotransferase, domain 1"/>
    <property type="match status" value="1"/>
</dbReference>
<organism evidence="8 9">
    <name type="scientific">Penicillium brevicompactum</name>
    <dbReference type="NCBI Taxonomy" id="5074"/>
    <lineage>
        <taxon>Eukaryota</taxon>
        <taxon>Fungi</taxon>
        <taxon>Dikarya</taxon>
        <taxon>Ascomycota</taxon>
        <taxon>Pezizomycotina</taxon>
        <taxon>Eurotiomycetes</taxon>
        <taxon>Eurotiomycetidae</taxon>
        <taxon>Eurotiales</taxon>
        <taxon>Aspergillaceae</taxon>
        <taxon>Penicillium</taxon>
    </lineage>
</organism>
<dbReference type="InterPro" id="IPR004839">
    <property type="entry name" value="Aminotransferase_I/II_large"/>
</dbReference>
<name>A0A9W9QL40_PENBR</name>
<dbReference type="PRINTS" id="PR00799">
    <property type="entry name" value="TRANSAMINASE"/>
</dbReference>
<dbReference type="GO" id="GO:0004069">
    <property type="term" value="F:L-aspartate:2-oxoglutarate aminotransferase activity"/>
    <property type="evidence" value="ECO:0007669"/>
    <property type="project" value="TreeGrafter"/>
</dbReference>
<dbReference type="PANTHER" id="PTHR11879">
    <property type="entry name" value="ASPARTATE AMINOTRANSFERASE"/>
    <property type="match status" value="1"/>
</dbReference>
<dbReference type="InterPro" id="IPR000796">
    <property type="entry name" value="Asp_trans"/>
</dbReference>
<evidence type="ECO:0000256" key="5">
    <source>
        <dbReference type="ARBA" id="ARBA00022679"/>
    </source>
</evidence>
<keyword evidence="4 8" id="KW-0032">Aminotransferase</keyword>
<comment type="cofactor">
    <cofactor evidence="1">
        <name>pyridoxal 5'-phosphate</name>
        <dbReference type="ChEBI" id="CHEBI:597326"/>
    </cofactor>
</comment>
<dbReference type="CDD" id="cd00609">
    <property type="entry name" value="AAT_like"/>
    <property type="match status" value="1"/>
</dbReference>
<comment type="similarity">
    <text evidence="2">Belongs to the class-I pyridoxal-phosphate-dependent aminotransferase family.</text>
</comment>
<keyword evidence="5" id="KW-0808">Transferase</keyword>
<dbReference type="PANTHER" id="PTHR11879:SF20">
    <property type="entry name" value="ASPARTATE AMINOTRANSFERASE"/>
    <property type="match status" value="1"/>
</dbReference>
<dbReference type="AlphaFoldDB" id="A0A9W9QL40"/>
<proteinExistence type="inferred from homology"/>
<evidence type="ECO:0000256" key="3">
    <source>
        <dbReference type="ARBA" id="ARBA00011738"/>
    </source>
</evidence>
<comment type="caution">
    <text evidence="8">The sequence shown here is derived from an EMBL/GenBank/DDBJ whole genome shotgun (WGS) entry which is preliminary data.</text>
</comment>
<accession>A0A9W9QL40</accession>
<evidence type="ECO:0000313" key="8">
    <source>
        <dbReference type="EMBL" id="KAJ5339900.1"/>
    </source>
</evidence>